<dbReference type="Pfam" id="PF12867">
    <property type="entry name" value="DinB_2"/>
    <property type="match status" value="1"/>
</dbReference>
<evidence type="ECO:0000313" key="2">
    <source>
        <dbReference type="EMBL" id="NNV54627.1"/>
    </source>
</evidence>
<accession>A0A8J8FBQ7</accession>
<gene>
    <name evidence="2" type="ORF">GD597_04075</name>
</gene>
<dbReference type="InterPro" id="IPR024775">
    <property type="entry name" value="DinB-like"/>
</dbReference>
<dbReference type="RefSeq" id="WP_171606557.1">
    <property type="nucleotide sequence ID" value="NZ_WHPF01000003.1"/>
</dbReference>
<evidence type="ECO:0000259" key="1">
    <source>
        <dbReference type="Pfam" id="PF12867"/>
    </source>
</evidence>
<proteinExistence type="predicted"/>
<protein>
    <submittedName>
        <fullName evidence="2">DUF664 domain-containing protein</fullName>
    </submittedName>
</protein>
<dbReference type="AlphaFoldDB" id="A0A8J8FBQ7"/>
<keyword evidence="3" id="KW-1185">Reference proteome</keyword>
<feature type="domain" description="DinB-like" evidence="1">
    <location>
        <begin position="29"/>
        <end position="160"/>
    </location>
</feature>
<reference evidence="2" key="1">
    <citation type="submission" date="2019-10" db="EMBL/GenBank/DDBJ databases">
        <title>Draft genome sequence of Panacibacter sp. KCS-6.</title>
        <authorList>
            <person name="Yim K.J."/>
        </authorList>
    </citation>
    <scope>NUCLEOTIDE SEQUENCE</scope>
    <source>
        <strain evidence="2">KCS-6</strain>
    </source>
</reference>
<dbReference type="SUPFAM" id="SSF109854">
    <property type="entry name" value="DinB/YfiT-like putative metalloenzymes"/>
    <property type="match status" value="1"/>
</dbReference>
<sequence>MTTEKLPEYWQRGPIDGIPGLLQPVAHTLLQARQEVEEVLTNFPAELLWQKPNGLASVAFHIQHITGVINRLFTYASGAMLNAQQLDYLQQEGIASPDVTKQILLQNLHHQIQQAITVLSLTHENILTEKRLVGRKQIPSTVIGLFFHAAEHTMRHTGQVLVTAEFVKAIAV</sequence>
<organism evidence="2 3">
    <name type="scientific">Limnovirga soli</name>
    <dbReference type="NCBI Taxonomy" id="2656915"/>
    <lineage>
        <taxon>Bacteria</taxon>
        <taxon>Pseudomonadati</taxon>
        <taxon>Bacteroidota</taxon>
        <taxon>Chitinophagia</taxon>
        <taxon>Chitinophagales</taxon>
        <taxon>Chitinophagaceae</taxon>
        <taxon>Limnovirga</taxon>
    </lineage>
</organism>
<dbReference type="Proteomes" id="UP000598971">
    <property type="component" value="Unassembled WGS sequence"/>
</dbReference>
<dbReference type="EMBL" id="WHPF01000003">
    <property type="protein sequence ID" value="NNV54627.1"/>
    <property type="molecule type" value="Genomic_DNA"/>
</dbReference>
<evidence type="ECO:0000313" key="3">
    <source>
        <dbReference type="Proteomes" id="UP000598971"/>
    </source>
</evidence>
<name>A0A8J8FBQ7_9BACT</name>
<dbReference type="InterPro" id="IPR034660">
    <property type="entry name" value="DinB/YfiT-like"/>
</dbReference>
<dbReference type="Gene3D" id="1.20.120.450">
    <property type="entry name" value="dinb family like domain"/>
    <property type="match status" value="1"/>
</dbReference>
<comment type="caution">
    <text evidence="2">The sequence shown here is derived from an EMBL/GenBank/DDBJ whole genome shotgun (WGS) entry which is preliminary data.</text>
</comment>